<keyword evidence="9" id="KW-1185">Reference proteome</keyword>
<evidence type="ECO:0000256" key="2">
    <source>
        <dbReference type="ARBA" id="ARBA00022771"/>
    </source>
</evidence>
<dbReference type="InterPro" id="IPR019787">
    <property type="entry name" value="Znf_PHD-finger"/>
</dbReference>
<dbReference type="PANTHER" id="PTHR13793:SF148">
    <property type="entry name" value="RING_FYVE_PHD ZINC FINGER SUPERFAMILY PROTEIN"/>
    <property type="match status" value="1"/>
</dbReference>
<dbReference type="InterPro" id="IPR019786">
    <property type="entry name" value="Zinc_finger_PHD-type_CS"/>
</dbReference>
<dbReference type="PROSITE" id="PS01359">
    <property type="entry name" value="ZF_PHD_1"/>
    <property type="match status" value="1"/>
</dbReference>
<protein>
    <recommendedName>
        <fullName evidence="10">Protein Jade-1</fullName>
    </recommendedName>
</protein>
<dbReference type="AlphaFoldDB" id="A0AAD3Y1G6"/>
<evidence type="ECO:0000313" key="9">
    <source>
        <dbReference type="Proteomes" id="UP001279734"/>
    </source>
</evidence>
<sequence length="327" mass="35949">MDTGLQKTLPPSKRFRLLKQGSQRPTSTLLPAKKRKETPEVPLFSKSAAESAPSADYWLPAKKRVWAPEPHFSPVKPASYFDLNVEYNPSAEEEVERETKATEQMPVSSVADSGEICEEKVRSEGENNGTDQDEEDDGIACAICESTDGDPSDPIVFCDGCNLMVHTICYGNPLTNGVPEGDWLCAQCLLVSQSSHEKAQNCCLCPVAGGALKQTNDGRWAHVVCAVLVPEVFFEDPEGREGINCCKVPKRRWKEVCFVCGSRNGCAIDCSEPNCPLAFHVTCGLKEGLCIDYSEGKKKGSIVAAFCREHTELWKKVASNLDFIRLH</sequence>
<dbReference type="GO" id="GO:0008270">
    <property type="term" value="F:zinc ion binding"/>
    <property type="evidence" value="ECO:0007669"/>
    <property type="project" value="UniProtKB-KW"/>
</dbReference>
<dbReference type="Proteomes" id="UP001279734">
    <property type="component" value="Unassembled WGS sequence"/>
</dbReference>
<evidence type="ECO:0000256" key="1">
    <source>
        <dbReference type="ARBA" id="ARBA00022723"/>
    </source>
</evidence>
<dbReference type="PANTHER" id="PTHR13793">
    <property type="entry name" value="PHD FINGER PROTEINS"/>
    <property type="match status" value="1"/>
</dbReference>
<feature type="compositionally biased region" description="Polar residues" evidence="5">
    <location>
        <begin position="20"/>
        <end position="29"/>
    </location>
</feature>
<keyword evidence="3" id="KW-0862">Zinc</keyword>
<evidence type="ECO:0000259" key="7">
    <source>
        <dbReference type="PROSITE" id="PS51805"/>
    </source>
</evidence>
<evidence type="ECO:0000256" key="4">
    <source>
        <dbReference type="PROSITE-ProRule" id="PRU00146"/>
    </source>
</evidence>
<feature type="domain" description="PHD-type" evidence="6">
    <location>
        <begin position="138"/>
        <end position="191"/>
    </location>
</feature>
<dbReference type="Gene3D" id="3.30.40.10">
    <property type="entry name" value="Zinc/RING finger domain, C3HC4 (zinc finger)"/>
    <property type="match status" value="2"/>
</dbReference>
<gene>
    <name evidence="8" type="ORF">Nepgr_027446</name>
</gene>
<feature type="region of interest" description="Disordered" evidence="5">
    <location>
        <begin position="1"/>
        <end position="51"/>
    </location>
</feature>
<dbReference type="InterPro" id="IPR011011">
    <property type="entry name" value="Znf_FYVE_PHD"/>
</dbReference>
<dbReference type="CDD" id="cd15492">
    <property type="entry name" value="PHD_BRPF_JADE_like"/>
    <property type="match status" value="1"/>
</dbReference>
<dbReference type="Pfam" id="PF00628">
    <property type="entry name" value="PHD"/>
    <property type="match status" value="1"/>
</dbReference>
<dbReference type="SUPFAM" id="SSF57903">
    <property type="entry name" value="FYVE/PHD zinc finger"/>
    <property type="match status" value="1"/>
</dbReference>
<evidence type="ECO:0000256" key="3">
    <source>
        <dbReference type="ARBA" id="ARBA00022833"/>
    </source>
</evidence>
<evidence type="ECO:0000313" key="8">
    <source>
        <dbReference type="EMBL" id="GMH25603.1"/>
    </source>
</evidence>
<dbReference type="InterPro" id="IPR034732">
    <property type="entry name" value="EPHD"/>
</dbReference>
<keyword evidence="2 4" id="KW-0863">Zinc-finger</keyword>
<dbReference type="InterPro" id="IPR050701">
    <property type="entry name" value="Histone_Mod_Regulator"/>
</dbReference>
<evidence type="ECO:0000259" key="6">
    <source>
        <dbReference type="PROSITE" id="PS50016"/>
    </source>
</evidence>
<proteinExistence type="predicted"/>
<evidence type="ECO:0008006" key="10">
    <source>
        <dbReference type="Google" id="ProtNLM"/>
    </source>
</evidence>
<dbReference type="InterPro" id="IPR001965">
    <property type="entry name" value="Znf_PHD"/>
</dbReference>
<dbReference type="Pfam" id="PF13832">
    <property type="entry name" value="zf-HC5HC2H_2"/>
    <property type="match status" value="1"/>
</dbReference>
<organism evidence="8 9">
    <name type="scientific">Nepenthes gracilis</name>
    <name type="common">Slender pitcher plant</name>
    <dbReference type="NCBI Taxonomy" id="150966"/>
    <lineage>
        <taxon>Eukaryota</taxon>
        <taxon>Viridiplantae</taxon>
        <taxon>Streptophyta</taxon>
        <taxon>Embryophyta</taxon>
        <taxon>Tracheophyta</taxon>
        <taxon>Spermatophyta</taxon>
        <taxon>Magnoliopsida</taxon>
        <taxon>eudicotyledons</taxon>
        <taxon>Gunneridae</taxon>
        <taxon>Pentapetalae</taxon>
        <taxon>Caryophyllales</taxon>
        <taxon>Nepenthaceae</taxon>
        <taxon>Nepenthes</taxon>
    </lineage>
</organism>
<feature type="region of interest" description="Disordered" evidence="5">
    <location>
        <begin position="91"/>
        <end position="116"/>
    </location>
</feature>
<evidence type="ECO:0000256" key="5">
    <source>
        <dbReference type="SAM" id="MobiDB-lite"/>
    </source>
</evidence>
<dbReference type="InterPro" id="IPR013083">
    <property type="entry name" value="Znf_RING/FYVE/PHD"/>
</dbReference>
<feature type="domain" description="PHD-type" evidence="7">
    <location>
        <begin position="199"/>
        <end position="311"/>
    </location>
</feature>
<reference evidence="8" key="1">
    <citation type="submission" date="2023-05" db="EMBL/GenBank/DDBJ databases">
        <title>Nepenthes gracilis genome sequencing.</title>
        <authorList>
            <person name="Fukushima K."/>
        </authorList>
    </citation>
    <scope>NUCLEOTIDE SEQUENCE</scope>
    <source>
        <strain evidence="8">SING2019-196</strain>
    </source>
</reference>
<dbReference type="GO" id="GO:0005634">
    <property type="term" value="C:nucleus"/>
    <property type="evidence" value="ECO:0007669"/>
    <property type="project" value="UniProtKB-ARBA"/>
</dbReference>
<dbReference type="SMART" id="SM00249">
    <property type="entry name" value="PHD"/>
    <property type="match status" value="2"/>
</dbReference>
<keyword evidence="1" id="KW-0479">Metal-binding</keyword>
<dbReference type="PROSITE" id="PS50016">
    <property type="entry name" value="ZF_PHD_2"/>
    <property type="match status" value="1"/>
</dbReference>
<comment type="caution">
    <text evidence="8">The sequence shown here is derived from an EMBL/GenBank/DDBJ whole genome shotgun (WGS) entry which is preliminary data.</text>
</comment>
<dbReference type="EMBL" id="BSYO01000029">
    <property type="protein sequence ID" value="GMH25603.1"/>
    <property type="molecule type" value="Genomic_DNA"/>
</dbReference>
<name>A0AAD3Y1G6_NEPGR</name>
<dbReference type="PROSITE" id="PS51805">
    <property type="entry name" value="EPHD"/>
    <property type="match status" value="1"/>
</dbReference>
<dbReference type="GO" id="GO:0006357">
    <property type="term" value="P:regulation of transcription by RNA polymerase II"/>
    <property type="evidence" value="ECO:0007669"/>
    <property type="project" value="TreeGrafter"/>
</dbReference>
<accession>A0AAD3Y1G6</accession>